<dbReference type="OrthoDB" id="7009766at2"/>
<name>A0A4R3VKY2_ROSSA</name>
<organism evidence="2 3">
    <name type="scientific">Roseateles saccharophilus</name>
    <name type="common">Pseudomonas saccharophila</name>
    <dbReference type="NCBI Taxonomy" id="304"/>
    <lineage>
        <taxon>Bacteria</taxon>
        <taxon>Pseudomonadati</taxon>
        <taxon>Pseudomonadota</taxon>
        <taxon>Betaproteobacteria</taxon>
        <taxon>Burkholderiales</taxon>
        <taxon>Sphaerotilaceae</taxon>
        <taxon>Roseateles</taxon>
    </lineage>
</organism>
<dbReference type="RefSeq" id="WP_132569335.1">
    <property type="nucleotide sequence ID" value="NZ_CBCSGL010000010.1"/>
</dbReference>
<keyword evidence="3" id="KW-1185">Reference proteome</keyword>
<evidence type="ECO:0000259" key="1">
    <source>
        <dbReference type="SMART" id="SM00421"/>
    </source>
</evidence>
<sequence length="262" mass="29340">MPAPIKQTQIAHLVDSLGTAAFPARLWEWLTDWGPLCNVCCVRFNQAGPGEEFTSMDWLFSHGTVDRGTLLQLFQVYADHHWRHDPVLPHIKDLGSEPVLVDIRDPIPSAPGYVEELLQPYGVLEECSLAGRGHDGVYTVAVYRNQEQGAFSLADLMHYKGLAELVIPLVRQHARLSTTRAQTAPLGMVDRFDRRVATEGCRLSARERQACRGVLQGQTLDQLAGQFGVQSSSVKTYLERAFAKLGIRRKTELMAWCVQQSR</sequence>
<dbReference type="Gene3D" id="1.10.10.10">
    <property type="entry name" value="Winged helix-like DNA-binding domain superfamily/Winged helix DNA-binding domain"/>
    <property type="match status" value="1"/>
</dbReference>
<dbReference type="InterPro" id="IPR016032">
    <property type="entry name" value="Sig_transdc_resp-reg_C-effctor"/>
</dbReference>
<dbReference type="GO" id="GO:0006355">
    <property type="term" value="P:regulation of DNA-templated transcription"/>
    <property type="evidence" value="ECO:0007669"/>
    <property type="project" value="InterPro"/>
</dbReference>
<dbReference type="EMBL" id="SMBU01000001">
    <property type="protein sequence ID" value="TCV04568.1"/>
    <property type="molecule type" value="Genomic_DNA"/>
</dbReference>
<dbReference type="Proteomes" id="UP000295110">
    <property type="component" value="Unassembled WGS sequence"/>
</dbReference>
<proteinExistence type="predicted"/>
<reference evidence="2 3" key="1">
    <citation type="submission" date="2019-03" db="EMBL/GenBank/DDBJ databases">
        <title>Genomic Encyclopedia of Type Strains, Phase IV (KMG-IV): sequencing the most valuable type-strain genomes for metagenomic binning, comparative biology and taxonomic classification.</title>
        <authorList>
            <person name="Goeker M."/>
        </authorList>
    </citation>
    <scope>NUCLEOTIDE SEQUENCE [LARGE SCALE GENOMIC DNA]</scope>
    <source>
        <strain evidence="2 3">DSM 654</strain>
    </source>
</reference>
<dbReference type="SMART" id="SM00421">
    <property type="entry name" value="HTH_LUXR"/>
    <property type="match status" value="1"/>
</dbReference>
<dbReference type="SUPFAM" id="SSF46894">
    <property type="entry name" value="C-terminal effector domain of the bipartite response regulators"/>
    <property type="match status" value="1"/>
</dbReference>
<dbReference type="GO" id="GO:0003677">
    <property type="term" value="F:DNA binding"/>
    <property type="evidence" value="ECO:0007669"/>
    <property type="project" value="InterPro"/>
</dbReference>
<gene>
    <name evidence="2" type="ORF">EV671_1001324</name>
</gene>
<accession>A0A4R3VKY2</accession>
<dbReference type="AlphaFoldDB" id="A0A4R3VKY2"/>
<dbReference type="InterPro" id="IPR036388">
    <property type="entry name" value="WH-like_DNA-bd_sf"/>
</dbReference>
<evidence type="ECO:0000313" key="2">
    <source>
        <dbReference type="EMBL" id="TCV04568.1"/>
    </source>
</evidence>
<comment type="caution">
    <text evidence="2">The sequence shown here is derived from an EMBL/GenBank/DDBJ whole genome shotgun (WGS) entry which is preliminary data.</text>
</comment>
<evidence type="ECO:0000313" key="3">
    <source>
        <dbReference type="Proteomes" id="UP000295110"/>
    </source>
</evidence>
<feature type="domain" description="HTH luxR-type" evidence="1">
    <location>
        <begin position="200"/>
        <end position="257"/>
    </location>
</feature>
<dbReference type="Pfam" id="PF00196">
    <property type="entry name" value="GerE"/>
    <property type="match status" value="1"/>
</dbReference>
<protein>
    <submittedName>
        <fullName evidence="2">LuxR family transcriptional regulator</fullName>
    </submittedName>
</protein>
<dbReference type="InterPro" id="IPR000792">
    <property type="entry name" value="Tscrpt_reg_LuxR_C"/>
</dbReference>